<evidence type="ECO:0000313" key="2">
    <source>
        <dbReference type="EMBL" id="SCM76240.1"/>
    </source>
</evidence>
<protein>
    <submittedName>
        <fullName evidence="2">Uncharacterized protein</fullName>
    </submittedName>
</protein>
<keyword evidence="1" id="KW-0732">Signal</keyword>
<gene>
    <name evidence="2" type="ORF">KL86PLE_40045</name>
</gene>
<sequence length="188" mass="21046">MEGHMFCKHLFLLLAGGLVSLQSLSAYAESEGCLKVFGSGGSNLNGAAKDPRISPQPFDEKIASIINNKFKTLKTIRRPTYNCTTNSCIISIEYLDNGRINEVNYESNKYLYICYSKLDPCEFCNSTTKGSLFLHLVWEGGVVNYGIDYIDNKNRDYAGGFQSYSFDQTTLTERIRANTYATLIFGSE</sequence>
<feature type="signal peptide" evidence="1">
    <location>
        <begin position="1"/>
        <end position="28"/>
    </location>
</feature>
<organism evidence="2">
    <name type="scientific">uncultured Pleomorphomonas sp</name>
    <dbReference type="NCBI Taxonomy" id="442121"/>
    <lineage>
        <taxon>Bacteria</taxon>
        <taxon>Pseudomonadati</taxon>
        <taxon>Pseudomonadota</taxon>
        <taxon>Alphaproteobacteria</taxon>
        <taxon>Hyphomicrobiales</taxon>
        <taxon>Pleomorphomonadaceae</taxon>
        <taxon>Pleomorphomonas</taxon>
        <taxon>environmental samples</taxon>
    </lineage>
</organism>
<feature type="chain" id="PRO_5012871838" evidence="1">
    <location>
        <begin position="29"/>
        <end position="188"/>
    </location>
</feature>
<name>A0A212LFJ2_9HYPH</name>
<proteinExistence type="predicted"/>
<evidence type="ECO:0000256" key="1">
    <source>
        <dbReference type="SAM" id="SignalP"/>
    </source>
</evidence>
<reference evidence="2" key="1">
    <citation type="submission" date="2016-08" db="EMBL/GenBank/DDBJ databases">
        <authorList>
            <person name="Seilhamer J.J."/>
        </authorList>
    </citation>
    <scope>NUCLEOTIDE SEQUENCE</scope>
    <source>
        <strain evidence="2">86</strain>
    </source>
</reference>
<accession>A0A212LFJ2</accession>
<dbReference type="AlphaFoldDB" id="A0A212LFJ2"/>
<dbReference type="EMBL" id="FMJD01000008">
    <property type="protein sequence ID" value="SCM76240.1"/>
    <property type="molecule type" value="Genomic_DNA"/>
</dbReference>